<evidence type="ECO:0000256" key="1">
    <source>
        <dbReference type="SAM" id="Phobius"/>
    </source>
</evidence>
<proteinExistence type="predicted"/>
<dbReference type="RefSeq" id="WP_057906358.1">
    <property type="nucleotide sequence ID" value="NZ_AYYZ01000012.1"/>
</dbReference>
<dbReference type="STRING" id="1423820.FC64_GL000199"/>
<dbReference type="EMBL" id="AYYZ01000012">
    <property type="protein sequence ID" value="KRM52922.1"/>
    <property type="molecule type" value="Genomic_DNA"/>
</dbReference>
<feature type="transmembrane region" description="Helical" evidence="1">
    <location>
        <begin position="56"/>
        <end position="77"/>
    </location>
</feature>
<keyword evidence="1" id="KW-0472">Membrane</keyword>
<evidence type="ECO:0000313" key="3">
    <source>
        <dbReference type="Proteomes" id="UP000051291"/>
    </source>
</evidence>
<gene>
    <name evidence="2" type="ORF">FC64_GL000199</name>
</gene>
<accession>A0A0R1ZFC3</accession>
<evidence type="ECO:0000313" key="2">
    <source>
        <dbReference type="EMBL" id="KRM52922.1"/>
    </source>
</evidence>
<keyword evidence="1" id="KW-0812">Transmembrane</keyword>
<protein>
    <submittedName>
        <fullName evidence="2">Uncharacterized protein</fullName>
    </submittedName>
</protein>
<dbReference type="Proteomes" id="UP000051291">
    <property type="component" value="Unassembled WGS sequence"/>
</dbReference>
<keyword evidence="3" id="KW-1185">Reference proteome</keyword>
<keyword evidence="1" id="KW-1133">Transmembrane helix</keyword>
<feature type="transmembrane region" description="Helical" evidence="1">
    <location>
        <begin position="12"/>
        <end position="31"/>
    </location>
</feature>
<dbReference type="AlphaFoldDB" id="A0A0R1ZFC3"/>
<sequence>MKILKKLFEFMYYIIGNLIQIFIFVIFFDFLSRRFKEWMIDFYVATSCNYDTFDKMFALLAISSIIILGLGIARSIWFKFCYLKKTGQLTKKERVNK</sequence>
<reference evidence="2 3" key="1">
    <citation type="journal article" date="2015" name="Genome Announc.">
        <title>Expanding the biotechnology potential of lactobacilli through comparative genomics of 213 strains and associated genera.</title>
        <authorList>
            <person name="Sun Z."/>
            <person name="Harris H.M."/>
            <person name="McCann A."/>
            <person name="Guo C."/>
            <person name="Argimon S."/>
            <person name="Zhang W."/>
            <person name="Yang X."/>
            <person name="Jeffery I.B."/>
            <person name="Cooney J.C."/>
            <person name="Kagawa T.F."/>
            <person name="Liu W."/>
            <person name="Song Y."/>
            <person name="Salvetti E."/>
            <person name="Wrobel A."/>
            <person name="Rasinkangas P."/>
            <person name="Parkhill J."/>
            <person name="Rea M.C."/>
            <person name="O'Sullivan O."/>
            <person name="Ritari J."/>
            <person name="Douillard F.P."/>
            <person name="Paul Ross R."/>
            <person name="Yang R."/>
            <person name="Briner A.E."/>
            <person name="Felis G.E."/>
            <person name="de Vos W.M."/>
            <person name="Barrangou R."/>
            <person name="Klaenhammer T.R."/>
            <person name="Caufield P.W."/>
            <person name="Cui Y."/>
            <person name="Zhang H."/>
            <person name="O'Toole P.W."/>
        </authorList>
    </citation>
    <scope>NUCLEOTIDE SEQUENCE [LARGE SCALE GENOMIC DNA]</scope>
    <source>
        <strain evidence="2 3">DSM 20653</strain>
    </source>
</reference>
<name>A0A0R1ZFC3_9LACO</name>
<comment type="caution">
    <text evidence="2">The sequence shown here is derived from an EMBL/GenBank/DDBJ whole genome shotgun (WGS) entry which is preliminary data.</text>
</comment>
<dbReference type="PATRIC" id="fig|1423820.4.peg.202"/>
<organism evidence="2 3">
    <name type="scientific">Ligilactobacillus araffinosus DSM 20653</name>
    <dbReference type="NCBI Taxonomy" id="1423820"/>
    <lineage>
        <taxon>Bacteria</taxon>
        <taxon>Bacillati</taxon>
        <taxon>Bacillota</taxon>
        <taxon>Bacilli</taxon>
        <taxon>Lactobacillales</taxon>
        <taxon>Lactobacillaceae</taxon>
        <taxon>Ligilactobacillus</taxon>
    </lineage>
</organism>